<comment type="caution">
    <text evidence="2">The sequence shown here is derived from an EMBL/GenBank/DDBJ whole genome shotgun (WGS) entry which is preliminary data.</text>
</comment>
<reference evidence="3" key="1">
    <citation type="journal article" date="2019" name="Int. J. Syst. Evol. Microbiol.">
        <title>The Global Catalogue of Microorganisms (GCM) 10K type strain sequencing project: providing services to taxonomists for standard genome sequencing and annotation.</title>
        <authorList>
            <consortium name="The Broad Institute Genomics Platform"/>
            <consortium name="The Broad Institute Genome Sequencing Center for Infectious Disease"/>
            <person name="Wu L."/>
            <person name="Ma J."/>
        </authorList>
    </citation>
    <scope>NUCLEOTIDE SEQUENCE [LARGE SCALE GENOMIC DNA]</scope>
    <source>
        <strain evidence="3">NBRC 15640</strain>
    </source>
</reference>
<dbReference type="Proteomes" id="UP001156690">
    <property type="component" value="Unassembled WGS sequence"/>
</dbReference>
<organism evidence="2 3">
    <name type="scientific">Vibrio penaeicida</name>
    <dbReference type="NCBI Taxonomy" id="104609"/>
    <lineage>
        <taxon>Bacteria</taxon>
        <taxon>Pseudomonadati</taxon>
        <taxon>Pseudomonadota</taxon>
        <taxon>Gammaproteobacteria</taxon>
        <taxon>Vibrionales</taxon>
        <taxon>Vibrionaceae</taxon>
        <taxon>Vibrio</taxon>
    </lineage>
</organism>
<protein>
    <submittedName>
        <fullName evidence="2">Uncharacterized protein</fullName>
    </submittedName>
</protein>
<evidence type="ECO:0000256" key="1">
    <source>
        <dbReference type="SAM" id="Phobius"/>
    </source>
</evidence>
<dbReference type="EMBL" id="BSNX01000075">
    <property type="protein sequence ID" value="GLQ76321.1"/>
    <property type="molecule type" value="Genomic_DNA"/>
</dbReference>
<name>A0AAV5P456_9VIBR</name>
<dbReference type="AlphaFoldDB" id="A0AAV5P456"/>
<keyword evidence="1" id="KW-0812">Transmembrane</keyword>
<keyword evidence="1" id="KW-1133">Transmembrane helix</keyword>
<evidence type="ECO:0000313" key="3">
    <source>
        <dbReference type="Proteomes" id="UP001156690"/>
    </source>
</evidence>
<feature type="transmembrane region" description="Helical" evidence="1">
    <location>
        <begin position="12"/>
        <end position="36"/>
    </location>
</feature>
<feature type="transmembrane region" description="Helical" evidence="1">
    <location>
        <begin position="56"/>
        <end position="75"/>
    </location>
</feature>
<evidence type="ECO:0000313" key="2">
    <source>
        <dbReference type="EMBL" id="GLQ76321.1"/>
    </source>
</evidence>
<sequence length="198" mass="23240">MKGFNYFFIEYVSGSITLISFLLLFLFLVAFVLSVLFDRGRKGKSVPYTPSFNSVILSYLSVFLVFSLFASLDYLHYKSVQSVFMGKINRNNDYEIRAIRYNTDVDPAYLLDMFKGMKSEYGNFREVQRNRSLKLFVRNKKTGNWIRVILYYRGNRKNVWYVYSLNGSNEYKNGMSNYGNVAYIGKIHDKENKLNGHK</sequence>
<proteinExistence type="predicted"/>
<keyword evidence="1" id="KW-0472">Membrane</keyword>
<keyword evidence="3" id="KW-1185">Reference proteome</keyword>
<accession>A0AAV5P456</accession>
<gene>
    <name evidence="2" type="ORF">GCM10007932_56840</name>
</gene>
<dbReference type="RefSeq" id="WP_224055754.1">
    <property type="nucleotide sequence ID" value="NZ_AP025145.1"/>
</dbReference>